<evidence type="ECO:0000313" key="2">
    <source>
        <dbReference type="EMBL" id="GAA1870093.1"/>
    </source>
</evidence>
<gene>
    <name evidence="2" type="ORF">GCM10009836_58390</name>
</gene>
<feature type="region of interest" description="Disordered" evidence="1">
    <location>
        <begin position="348"/>
        <end position="368"/>
    </location>
</feature>
<evidence type="ECO:0008006" key="4">
    <source>
        <dbReference type="Google" id="ProtNLM"/>
    </source>
</evidence>
<feature type="compositionally biased region" description="Basic and acidic residues" evidence="1">
    <location>
        <begin position="267"/>
        <end position="278"/>
    </location>
</feature>
<name>A0ABN2NJY5_9PSEU</name>
<keyword evidence="3" id="KW-1185">Reference proteome</keyword>
<dbReference type="InterPro" id="IPR013783">
    <property type="entry name" value="Ig-like_fold"/>
</dbReference>
<organism evidence="2 3">
    <name type="scientific">Pseudonocardia ailaonensis</name>
    <dbReference type="NCBI Taxonomy" id="367279"/>
    <lineage>
        <taxon>Bacteria</taxon>
        <taxon>Bacillati</taxon>
        <taxon>Actinomycetota</taxon>
        <taxon>Actinomycetes</taxon>
        <taxon>Pseudonocardiales</taxon>
        <taxon>Pseudonocardiaceae</taxon>
        <taxon>Pseudonocardia</taxon>
    </lineage>
</organism>
<evidence type="ECO:0000313" key="3">
    <source>
        <dbReference type="Proteomes" id="UP001500449"/>
    </source>
</evidence>
<sequence length="724" mass="72580">MSTWALVVMVLLVLLAAGIVVAAVRRGREGDTPAEPAAAPAAPGRTVGDLVRDRTTPPAGQPVVEAEPAVAEPTAAAELVADPAPKEEPAIARPSAEQIDAGPVGPPWTRGFVDGRPVEAPPRPRPQRRSSVDPALVARVTSVVPPVPAGSEQPPAKGIVSPAVAEAVARAEALRRGEPGTGGTQASAPSPRPSDGDGPRSGGIVGSAALVAGAMGRAFGAVRPDRDAKEHKDSGERRPEAVAPGPAGPEAVVPGAAVREVAVSEPALRETADPEPAVREAAVPEPRDGVTRDQPRPVLAIVRGGADLAEKAERPTLRAVASRPAVAEVPGQASAEEDEKAEAVVAESVTAEPVTAEPTATEPVATKPAAAEPVTAGIVEAAEPAVAPVAAVEPAAVRPGFAGGAGLAAVEPVIAEPEVTDDTTAAGTTAVDSAAAEPEVAPAARPEVEAAPAASPVVAAQAPSPAPRPRPTPRSISPLSTSTDPTGTNEDTIIAIPGRHRAPDAALDEDARAAEHAAVDLALLRTLGFADPNPRPGAAPVVDMSVDHSAEEAAAEPTDPVPVRFRVFRHESPVAGAAVSLLDARGRETAAARTDAEGRGDLTAPRPGGYVLVASAEGHQSGVVAVTAAATGTDVEVHLLRACAVAGTVSGPKGPAAGVAVTLLQDGELVATVCTDATGGYRFTDLDAGAYTVVAQEGEPLDVRLGEEADARRDVTLPGPVTAR</sequence>
<evidence type="ECO:0000256" key="1">
    <source>
        <dbReference type="SAM" id="MobiDB-lite"/>
    </source>
</evidence>
<feature type="compositionally biased region" description="Low complexity" evidence="1">
    <location>
        <begin position="241"/>
        <end position="253"/>
    </location>
</feature>
<feature type="compositionally biased region" description="Low complexity" evidence="1">
    <location>
        <begin position="432"/>
        <end position="463"/>
    </location>
</feature>
<dbReference type="Pfam" id="PF13620">
    <property type="entry name" value="CarboxypepD_reg"/>
    <property type="match status" value="2"/>
</dbReference>
<feature type="region of interest" description="Disordered" evidence="1">
    <location>
        <begin position="220"/>
        <end position="253"/>
    </location>
</feature>
<feature type="region of interest" description="Disordered" evidence="1">
    <location>
        <begin position="174"/>
        <end position="205"/>
    </location>
</feature>
<comment type="caution">
    <text evidence="2">The sequence shown here is derived from an EMBL/GenBank/DDBJ whole genome shotgun (WGS) entry which is preliminary data.</text>
</comment>
<protein>
    <recommendedName>
        <fullName evidence="4">Alpha-amylase</fullName>
    </recommendedName>
</protein>
<dbReference type="EMBL" id="BAAAQK010000024">
    <property type="protein sequence ID" value="GAA1870093.1"/>
    <property type="molecule type" value="Genomic_DNA"/>
</dbReference>
<dbReference type="Gene3D" id="2.60.40.10">
    <property type="entry name" value="Immunoglobulins"/>
    <property type="match status" value="1"/>
</dbReference>
<feature type="region of interest" description="Disordered" evidence="1">
    <location>
        <begin position="30"/>
        <end position="134"/>
    </location>
</feature>
<dbReference type="Proteomes" id="UP001500449">
    <property type="component" value="Unassembled WGS sequence"/>
</dbReference>
<reference evidence="2 3" key="1">
    <citation type="journal article" date="2019" name="Int. J. Syst. Evol. Microbiol.">
        <title>The Global Catalogue of Microorganisms (GCM) 10K type strain sequencing project: providing services to taxonomists for standard genome sequencing and annotation.</title>
        <authorList>
            <consortium name="The Broad Institute Genomics Platform"/>
            <consortium name="The Broad Institute Genome Sequencing Center for Infectious Disease"/>
            <person name="Wu L."/>
            <person name="Ma J."/>
        </authorList>
    </citation>
    <scope>NUCLEOTIDE SEQUENCE [LARGE SCALE GENOMIC DNA]</scope>
    <source>
        <strain evidence="2 3">JCM 16009</strain>
    </source>
</reference>
<feature type="compositionally biased region" description="Low complexity" evidence="1">
    <location>
        <begin position="57"/>
        <end position="81"/>
    </location>
</feature>
<feature type="compositionally biased region" description="Polar residues" evidence="1">
    <location>
        <begin position="477"/>
        <end position="491"/>
    </location>
</feature>
<feature type="region of interest" description="Disordered" evidence="1">
    <location>
        <begin position="265"/>
        <end position="293"/>
    </location>
</feature>
<feature type="compositionally biased region" description="Low complexity" evidence="1">
    <location>
        <begin position="33"/>
        <end position="43"/>
    </location>
</feature>
<dbReference type="SUPFAM" id="SSF49478">
    <property type="entry name" value="Cna protein B-type domain"/>
    <property type="match status" value="2"/>
</dbReference>
<accession>A0ABN2NJY5</accession>
<proteinExistence type="predicted"/>
<feature type="compositionally biased region" description="Basic and acidic residues" evidence="1">
    <location>
        <begin position="223"/>
        <end position="240"/>
    </location>
</feature>
<feature type="region of interest" description="Disordered" evidence="1">
    <location>
        <begin position="432"/>
        <end position="497"/>
    </location>
</feature>
<dbReference type="RefSeq" id="WP_344424200.1">
    <property type="nucleotide sequence ID" value="NZ_BAAAQK010000024.1"/>
</dbReference>